<evidence type="ECO:0000256" key="5">
    <source>
        <dbReference type="ARBA" id="ARBA00022725"/>
    </source>
</evidence>
<evidence type="ECO:0000256" key="3">
    <source>
        <dbReference type="ARBA" id="ARBA00022606"/>
    </source>
</evidence>
<gene>
    <name evidence="12" type="ORF">ALC57_00051</name>
</gene>
<name>A0A151K2Q5_9HYME</name>
<dbReference type="GO" id="GO:0004984">
    <property type="term" value="F:olfactory receptor activity"/>
    <property type="evidence" value="ECO:0007669"/>
    <property type="project" value="InterPro"/>
</dbReference>
<dbReference type="STRING" id="471704.A0A151K2Q5"/>
<keyword evidence="4 10" id="KW-0812">Transmembrane</keyword>
<evidence type="ECO:0000256" key="9">
    <source>
        <dbReference type="ARBA" id="ARBA00023224"/>
    </source>
</evidence>
<dbReference type="GO" id="GO:0005549">
    <property type="term" value="F:odorant binding"/>
    <property type="evidence" value="ECO:0007669"/>
    <property type="project" value="InterPro"/>
</dbReference>
<dbReference type="AlphaFoldDB" id="A0A151K2Q5"/>
<dbReference type="EMBL" id="LKEY01013910">
    <property type="protein sequence ID" value="KYN50414.1"/>
    <property type="molecule type" value="Genomic_DNA"/>
</dbReference>
<evidence type="ECO:0000256" key="4">
    <source>
        <dbReference type="ARBA" id="ARBA00022692"/>
    </source>
</evidence>
<organism evidence="12 13">
    <name type="scientific">Trachymyrmex cornetzi</name>
    <dbReference type="NCBI Taxonomy" id="471704"/>
    <lineage>
        <taxon>Eukaryota</taxon>
        <taxon>Metazoa</taxon>
        <taxon>Ecdysozoa</taxon>
        <taxon>Arthropoda</taxon>
        <taxon>Hexapoda</taxon>
        <taxon>Insecta</taxon>
        <taxon>Pterygota</taxon>
        <taxon>Neoptera</taxon>
        <taxon>Endopterygota</taxon>
        <taxon>Hymenoptera</taxon>
        <taxon>Apocrita</taxon>
        <taxon>Aculeata</taxon>
        <taxon>Formicoidea</taxon>
        <taxon>Formicidae</taxon>
        <taxon>Myrmicinae</taxon>
        <taxon>Trachymyrmex</taxon>
    </lineage>
</organism>
<comment type="subcellular location">
    <subcellularLocation>
        <location evidence="1">Cell membrane</location>
        <topology evidence="1">Multi-pass membrane protein</topology>
    </subcellularLocation>
</comment>
<keyword evidence="5" id="KW-0552">Olfaction</keyword>
<proteinExistence type="predicted"/>
<sequence>MVLTAMMFNIFIFCFIGELVSDQCKKVGEVAYMIDWYQLPHKIVLGLILIILRSRIVTKIMAGKIFHMSIQTFGVVIKTSVAYLNMLRTLTV</sequence>
<dbReference type="PANTHER" id="PTHR21137:SF35">
    <property type="entry name" value="ODORANT RECEPTOR 19A-RELATED"/>
    <property type="match status" value="1"/>
</dbReference>
<feature type="signal peptide" evidence="11">
    <location>
        <begin position="1"/>
        <end position="21"/>
    </location>
</feature>
<keyword evidence="6 10" id="KW-1133">Transmembrane helix</keyword>
<feature type="transmembrane region" description="Helical" evidence="10">
    <location>
        <begin position="37"/>
        <end position="53"/>
    </location>
</feature>
<evidence type="ECO:0000313" key="12">
    <source>
        <dbReference type="EMBL" id="KYN50414.1"/>
    </source>
</evidence>
<keyword evidence="7 10" id="KW-0472">Membrane</keyword>
<keyword evidence="2" id="KW-1003">Cell membrane</keyword>
<dbReference type="PANTHER" id="PTHR21137">
    <property type="entry name" value="ODORANT RECEPTOR"/>
    <property type="match status" value="1"/>
</dbReference>
<dbReference type="Pfam" id="PF02949">
    <property type="entry name" value="7tm_6"/>
    <property type="match status" value="1"/>
</dbReference>
<evidence type="ECO:0000256" key="7">
    <source>
        <dbReference type="ARBA" id="ARBA00023136"/>
    </source>
</evidence>
<evidence type="ECO:0000256" key="2">
    <source>
        <dbReference type="ARBA" id="ARBA00022475"/>
    </source>
</evidence>
<feature type="transmembrane region" description="Helical" evidence="10">
    <location>
        <begin position="65"/>
        <end position="86"/>
    </location>
</feature>
<feature type="chain" id="PRO_5007583108" evidence="11">
    <location>
        <begin position="22"/>
        <end position="92"/>
    </location>
</feature>
<dbReference type="GO" id="GO:0005886">
    <property type="term" value="C:plasma membrane"/>
    <property type="evidence" value="ECO:0007669"/>
    <property type="project" value="UniProtKB-SubCell"/>
</dbReference>
<accession>A0A151K2Q5</accession>
<dbReference type="Proteomes" id="UP000078492">
    <property type="component" value="Unassembled WGS sequence"/>
</dbReference>
<keyword evidence="9" id="KW-0807">Transducer</keyword>
<evidence type="ECO:0000313" key="13">
    <source>
        <dbReference type="Proteomes" id="UP000078492"/>
    </source>
</evidence>
<evidence type="ECO:0000256" key="8">
    <source>
        <dbReference type="ARBA" id="ARBA00023170"/>
    </source>
</evidence>
<keyword evidence="13" id="KW-1185">Reference proteome</keyword>
<reference evidence="12 13" key="1">
    <citation type="submission" date="2015-09" db="EMBL/GenBank/DDBJ databases">
        <title>Trachymyrmex cornetzi WGS genome.</title>
        <authorList>
            <person name="Nygaard S."/>
            <person name="Hu H."/>
            <person name="Boomsma J."/>
            <person name="Zhang G."/>
        </authorList>
    </citation>
    <scope>NUCLEOTIDE SEQUENCE [LARGE SCALE GENOMIC DNA]</scope>
    <source>
        <strain evidence="12">Tcor2-1</strain>
        <tissue evidence="12">Whole body</tissue>
    </source>
</reference>
<comment type="caution">
    <text evidence="12">The sequence shown here is derived from an EMBL/GenBank/DDBJ whole genome shotgun (WGS) entry which is preliminary data.</text>
</comment>
<keyword evidence="8" id="KW-0675">Receptor</keyword>
<keyword evidence="11" id="KW-0732">Signal</keyword>
<evidence type="ECO:0000256" key="6">
    <source>
        <dbReference type="ARBA" id="ARBA00022989"/>
    </source>
</evidence>
<evidence type="ECO:0000256" key="10">
    <source>
        <dbReference type="SAM" id="Phobius"/>
    </source>
</evidence>
<dbReference type="GO" id="GO:0007165">
    <property type="term" value="P:signal transduction"/>
    <property type="evidence" value="ECO:0007669"/>
    <property type="project" value="UniProtKB-KW"/>
</dbReference>
<evidence type="ECO:0000256" key="11">
    <source>
        <dbReference type="SAM" id="SignalP"/>
    </source>
</evidence>
<evidence type="ECO:0000256" key="1">
    <source>
        <dbReference type="ARBA" id="ARBA00004651"/>
    </source>
</evidence>
<protein>
    <submittedName>
        <fullName evidence="12">Uncharacterized protein</fullName>
    </submittedName>
</protein>
<dbReference type="InterPro" id="IPR004117">
    <property type="entry name" value="7tm6_olfct_rcpt"/>
</dbReference>
<keyword evidence="3" id="KW-0716">Sensory transduction</keyword>